<evidence type="ECO:0000313" key="2">
    <source>
        <dbReference type="EMBL" id="RGV00648.1"/>
    </source>
</evidence>
<name>A0AA92W4T8_9BACT</name>
<comment type="caution">
    <text evidence="2">The sequence shown here is derived from an EMBL/GenBank/DDBJ whole genome shotgun (WGS) entry which is preliminary data.</text>
</comment>
<evidence type="ECO:0008006" key="4">
    <source>
        <dbReference type="Google" id="ProtNLM"/>
    </source>
</evidence>
<sequence>MSRNLMRMALIMAATAAYAQDDIFGCSSPRLDAPSGNIPSDKQKCQPKAQHEFTIKGIKIMAASKKDAIKKFNHRKK</sequence>
<proteinExistence type="predicted"/>
<dbReference type="RefSeq" id="WP_118078848.1">
    <property type="nucleotide sequence ID" value="NZ_QRYP01000002.1"/>
</dbReference>
<evidence type="ECO:0000313" key="3">
    <source>
        <dbReference type="Proteomes" id="UP000285236"/>
    </source>
</evidence>
<evidence type="ECO:0000256" key="1">
    <source>
        <dbReference type="SAM" id="SignalP"/>
    </source>
</evidence>
<reference evidence="2 3" key="1">
    <citation type="submission" date="2018-08" db="EMBL/GenBank/DDBJ databases">
        <title>A genome reference for cultivated species of the human gut microbiota.</title>
        <authorList>
            <person name="Zou Y."/>
            <person name="Xue W."/>
            <person name="Luo G."/>
        </authorList>
    </citation>
    <scope>NUCLEOTIDE SEQUENCE [LARGE SCALE GENOMIC DNA]</scope>
    <source>
        <strain evidence="2 3">AF15-25</strain>
    </source>
</reference>
<protein>
    <recommendedName>
        <fullName evidence="4">Antifreeze protein</fullName>
    </recommendedName>
</protein>
<feature type="signal peptide" evidence="1">
    <location>
        <begin position="1"/>
        <end position="19"/>
    </location>
</feature>
<keyword evidence="1" id="KW-0732">Signal</keyword>
<dbReference type="AlphaFoldDB" id="A0AA92W4T8"/>
<organism evidence="2 3">
    <name type="scientific">Segatella copri</name>
    <dbReference type="NCBI Taxonomy" id="165179"/>
    <lineage>
        <taxon>Bacteria</taxon>
        <taxon>Pseudomonadati</taxon>
        <taxon>Bacteroidota</taxon>
        <taxon>Bacteroidia</taxon>
        <taxon>Bacteroidales</taxon>
        <taxon>Prevotellaceae</taxon>
        <taxon>Segatella</taxon>
    </lineage>
</organism>
<feature type="chain" id="PRO_5041656878" description="Antifreeze protein" evidence="1">
    <location>
        <begin position="20"/>
        <end position="77"/>
    </location>
</feature>
<accession>A0AA92W4T8</accession>
<dbReference type="Proteomes" id="UP000285236">
    <property type="component" value="Unassembled WGS sequence"/>
</dbReference>
<gene>
    <name evidence="2" type="ORF">DWW35_01170</name>
</gene>
<dbReference type="EMBL" id="QRYP01000002">
    <property type="protein sequence ID" value="RGV00648.1"/>
    <property type="molecule type" value="Genomic_DNA"/>
</dbReference>